<reference evidence="2" key="1">
    <citation type="submission" date="2021-01" db="EMBL/GenBank/DDBJ databases">
        <authorList>
            <person name="Kaushik A."/>
        </authorList>
    </citation>
    <scope>NUCLEOTIDE SEQUENCE</scope>
    <source>
        <strain evidence="2">AG6-10EEA</strain>
    </source>
</reference>
<evidence type="ECO:0000256" key="1">
    <source>
        <dbReference type="SAM" id="MobiDB-lite"/>
    </source>
</evidence>
<evidence type="ECO:0000313" key="3">
    <source>
        <dbReference type="Proteomes" id="UP000663853"/>
    </source>
</evidence>
<gene>
    <name evidence="2" type="ORF">RDB_LOCUS36844</name>
</gene>
<comment type="caution">
    <text evidence="2">The sequence shown here is derived from an EMBL/GenBank/DDBJ whole genome shotgun (WGS) entry which is preliminary data.</text>
</comment>
<accession>A0A8H3AV42</accession>
<dbReference type="AlphaFoldDB" id="A0A8H3AV42"/>
<name>A0A8H3AV42_9AGAM</name>
<dbReference type="Proteomes" id="UP000663853">
    <property type="component" value="Unassembled WGS sequence"/>
</dbReference>
<feature type="region of interest" description="Disordered" evidence="1">
    <location>
        <begin position="1"/>
        <end position="45"/>
    </location>
</feature>
<proteinExistence type="predicted"/>
<evidence type="ECO:0000313" key="2">
    <source>
        <dbReference type="EMBL" id="CAE6441215.1"/>
    </source>
</evidence>
<sequence>MTTDAEPKPQRDMSPLVTPSEEKPPQDLDPGPEQPGKSKEKKKKWDLNGCNCKCIAGMPVIVAVQLYSV</sequence>
<feature type="compositionally biased region" description="Basic and acidic residues" evidence="1">
    <location>
        <begin position="1"/>
        <end position="11"/>
    </location>
</feature>
<dbReference type="EMBL" id="CAJMXA010000731">
    <property type="protein sequence ID" value="CAE6441215.1"/>
    <property type="molecule type" value="Genomic_DNA"/>
</dbReference>
<protein>
    <submittedName>
        <fullName evidence="2">Uncharacterized protein</fullName>
    </submittedName>
</protein>
<organism evidence="2 3">
    <name type="scientific">Rhizoctonia solani</name>
    <dbReference type="NCBI Taxonomy" id="456999"/>
    <lineage>
        <taxon>Eukaryota</taxon>
        <taxon>Fungi</taxon>
        <taxon>Dikarya</taxon>
        <taxon>Basidiomycota</taxon>
        <taxon>Agaricomycotina</taxon>
        <taxon>Agaricomycetes</taxon>
        <taxon>Cantharellales</taxon>
        <taxon>Ceratobasidiaceae</taxon>
        <taxon>Rhizoctonia</taxon>
    </lineage>
</organism>